<feature type="compositionally biased region" description="Acidic residues" evidence="1">
    <location>
        <begin position="68"/>
        <end position="79"/>
    </location>
</feature>
<feature type="region of interest" description="Disordered" evidence="1">
    <location>
        <begin position="57"/>
        <end position="79"/>
    </location>
</feature>
<dbReference type="STRING" id="30732.ENSOMEP00000019104"/>
<organism evidence="3 4">
    <name type="scientific">Oryzias melastigma</name>
    <name type="common">Marine medaka</name>
    <dbReference type="NCBI Taxonomy" id="30732"/>
    <lineage>
        <taxon>Eukaryota</taxon>
        <taxon>Metazoa</taxon>
        <taxon>Chordata</taxon>
        <taxon>Craniata</taxon>
        <taxon>Vertebrata</taxon>
        <taxon>Euteleostomi</taxon>
        <taxon>Actinopterygii</taxon>
        <taxon>Neopterygii</taxon>
        <taxon>Teleostei</taxon>
        <taxon>Neoteleostei</taxon>
        <taxon>Acanthomorphata</taxon>
        <taxon>Ovalentaria</taxon>
        <taxon>Atherinomorphae</taxon>
        <taxon>Beloniformes</taxon>
        <taxon>Adrianichthyidae</taxon>
        <taxon>Oryziinae</taxon>
        <taxon>Oryzias</taxon>
    </lineage>
</organism>
<dbReference type="PANTHER" id="PTHR36981:SF1">
    <property type="entry name" value="P2X PURINORECEPTOR 7 INTRACELLULAR DOMAIN-CONTAINING PROTEIN"/>
    <property type="match status" value="1"/>
</dbReference>
<keyword evidence="4" id="KW-1185">Reference proteome</keyword>
<reference evidence="3" key="1">
    <citation type="submission" date="2025-08" db="UniProtKB">
        <authorList>
            <consortium name="Ensembl"/>
        </authorList>
    </citation>
    <scope>IDENTIFICATION</scope>
</reference>
<dbReference type="Ensembl" id="ENSOMET00000035537.1">
    <property type="protein sequence ID" value="ENSOMEP00000019104.1"/>
    <property type="gene ID" value="ENSOMEG00000020894.1"/>
</dbReference>
<proteinExistence type="predicted"/>
<feature type="compositionally biased region" description="Low complexity" evidence="1">
    <location>
        <begin position="10"/>
        <end position="24"/>
    </location>
</feature>
<name>A0A3B3CPU1_ORYME</name>
<evidence type="ECO:0000256" key="1">
    <source>
        <dbReference type="SAM" id="MobiDB-lite"/>
    </source>
</evidence>
<reference evidence="3" key="2">
    <citation type="submission" date="2025-09" db="UniProtKB">
        <authorList>
            <consortium name="Ensembl"/>
        </authorList>
    </citation>
    <scope>IDENTIFICATION</scope>
</reference>
<dbReference type="GeneTree" id="ENSGT00530000068605"/>
<feature type="region of interest" description="Disordered" evidence="1">
    <location>
        <begin position="1"/>
        <end position="24"/>
    </location>
</feature>
<evidence type="ECO:0000313" key="4">
    <source>
        <dbReference type="Proteomes" id="UP000261560"/>
    </source>
</evidence>
<dbReference type="AlphaFoldDB" id="A0A3B3CPU1"/>
<dbReference type="PaxDb" id="30732-ENSOMEP00000019104"/>
<sequence>MASALRVGASDSSDISRSTILSSDSDCGNICSKSDADSEAPGVCGLRTVKPYQFEPAARKVGAHNDTDSDAENADENDDVPQCQCGNCQPMDNDQTSLCCCEVPKVWKLVDDFVTETRQSIDCIVNHPWFEASCLNPWTLKAAYMAYRQQYGHANGPSNERYRYTAYRQLARLAWGWLGKHVRVVLPACAVCKIREVYPSQSGQYKNFALPDI</sequence>
<accession>A0A3B3CPU1</accession>
<dbReference type="Proteomes" id="UP000261560">
    <property type="component" value="Unplaced"/>
</dbReference>
<evidence type="ECO:0000313" key="3">
    <source>
        <dbReference type="Ensembl" id="ENSOMEP00000019104.1"/>
    </source>
</evidence>
<feature type="domain" description="P2X purinoreceptor 7 intracellular" evidence="2">
    <location>
        <begin position="72"/>
        <end position="208"/>
    </location>
</feature>
<dbReference type="InterPro" id="IPR046815">
    <property type="entry name" value="P2RX7_C"/>
</dbReference>
<dbReference type="OMA" id="RESKCCK"/>
<protein>
    <recommendedName>
        <fullName evidence="2">P2X purinoreceptor 7 intracellular domain-containing protein</fullName>
    </recommendedName>
</protein>
<dbReference type="Pfam" id="PF20478">
    <property type="entry name" value="P2RX7_C"/>
    <property type="match status" value="1"/>
</dbReference>
<dbReference type="PANTHER" id="PTHR36981">
    <property type="entry name" value="ZGC:195170"/>
    <property type="match status" value="1"/>
</dbReference>
<evidence type="ECO:0000259" key="2">
    <source>
        <dbReference type="Pfam" id="PF20478"/>
    </source>
</evidence>